<feature type="non-terminal residue" evidence="1">
    <location>
        <position position="1"/>
    </location>
</feature>
<proteinExistence type="predicted"/>
<name>A0A183NCJ1_9TREM</name>
<dbReference type="AlphaFoldDB" id="A0A183NCJ1"/>
<protein>
    <submittedName>
        <fullName evidence="1">Uncharacterized protein</fullName>
    </submittedName>
</protein>
<gene>
    <name evidence="1" type="ORF">SMRZ_LOCUS26016</name>
</gene>
<evidence type="ECO:0000313" key="2">
    <source>
        <dbReference type="Proteomes" id="UP000277204"/>
    </source>
</evidence>
<dbReference type="EMBL" id="UZAI01022353">
    <property type="protein sequence ID" value="VDP57787.1"/>
    <property type="molecule type" value="Genomic_DNA"/>
</dbReference>
<keyword evidence="2" id="KW-1185">Reference proteome</keyword>
<accession>A0A183NCJ1</accession>
<sequence length="73" mass="8578">SYQFRQIAYSLHFNACFLSTGSKPVGKKSNIKAKKMKKMLIDIKRSTVKKCMHFLYITARFNTLPFLYVNRII</sequence>
<dbReference type="Proteomes" id="UP000277204">
    <property type="component" value="Unassembled WGS sequence"/>
</dbReference>
<organism evidence="1 2">
    <name type="scientific">Schistosoma margrebowiei</name>
    <dbReference type="NCBI Taxonomy" id="48269"/>
    <lineage>
        <taxon>Eukaryota</taxon>
        <taxon>Metazoa</taxon>
        <taxon>Spiralia</taxon>
        <taxon>Lophotrochozoa</taxon>
        <taxon>Platyhelminthes</taxon>
        <taxon>Trematoda</taxon>
        <taxon>Digenea</taxon>
        <taxon>Strigeidida</taxon>
        <taxon>Schistosomatoidea</taxon>
        <taxon>Schistosomatidae</taxon>
        <taxon>Schistosoma</taxon>
    </lineage>
</organism>
<evidence type="ECO:0000313" key="1">
    <source>
        <dbReference type="EMBL" id="VDP57787.1"/>
    </source>
</evidence>
<reference evidence="1 2" key="1">
    <citation type="submission" date="2018-11" db="EMBL/GenBank/DDBJ databases">
        <authorList>
            <consortium name="Pathogen Informatics"/>
        </authorList>
    </citation>
    <scope>NUCLEOTIDE SEQUENCE [LARGE SCALE GENOMIC DNA]</scope>
    <source>
        <strain evidence="1 2">Zambia</strain>
    </source>
</reference>